<dbReference type="AlphaFoldDB" id="A0A0E2BGW1"/>
<name>A0A0E2BGW1_9LEPT</name>
<comment type="caution">
    <text evidence="1">The sequence shown here is derived from an EMBL/GenBank/DDBJ whole genome shotgun (WGS) entry which is preliminary data.</text>
</comment>
<proteinExistence type="predicted"/>
<evidence type="ECO:0000313" key="1">
    <source>
        <dbReference type="EMBL" id="EKO16424.1"/>
    </source>
</evidence>
<dbReference type="EMBL" id="AHMY02000026">
    <property type="protein sequence ID" value="EKO16424.1"/>
    <property type="molecule type" value="Genomic_DNA"/>
</dbReference>
<gene>
    <name evidence="1" type="ORF">LEP1GSC081_1365</name>
</gene>
<sequence length="40" mass="4343">MIIETLFPLWSPAVMVAELLSLNLTPGIDSDSNHNLSTSD</sequence>
<organism evidence="1 2">
    <name type="scientific">Leptospira kirschneri str. H1</name>
    <dbReference type="NCBI Taxonomy" id="1049966"/>
    <lineage>
        <taxon>Bacteria</taxon>
        <taxon>Pseudomonadati</taxon>
        <taxon>Spirochaetota</taxon>
        <taxon>Spirochaetia</taxon>
        <taxon>Leptospirales</taxon>
        <taxon>Leptospiraceae</taxon>
        <taxon>Leptospira</taxon>
    </lineage>
</organism>
<dbReference type="Proteomes" id="UP000006253">
    <property type="component" value="Unassembled WGS sequence"/>
</dbReference>
<protein>
    <submittedName>
        <fullName evidence="1">Uncharacterized protein</fullName>
    </submittedName>
</protein>
<accession>A0A0E2BGW1</accession>
<reference evidence="1 2" key="1">
    <citation type="submission" date="2012-10" db="EMBL/GenBank/DDBJ databases">
        <authorList>
            <person name="Harkins D.M."/>
            <person name="Durkin A.S."/>
            <person name="Brinkac L.M."/>
            <person name="Selengut J.D."/>
            <person name="Sanka R."/>
            <person name="DePew J."/>
            <person name="Purushe J."/>
            <person name="Peacock S.J."/>
            <person name="Thaipadungpanit J."/>
            <person name="Wuthiekanun V.W."/>
            <person name="Day N.P."/>
            <person name="Vinetz J.M."/>
            <person name="Sutton G.G."/>
            <person name="Nelson W.C."/>
            <person name="Fouts D.E."/>
        </authorList>
    </citation>
    <scope>NUCLEOTIDE SEQUENCE [LARGE SCALE GENOMIC DNA]</scope>
    <source>
        <strain evidence="1 2">H1</strain>
    </source>
</reference>
<evidence type="ECO:0000313" key="2">
    <source>
        <dbReference type="Proteomes" id="UP000006253"/>
    </source>
</evidence>